<dbReference type="InParanoid" id="F0XXU6"/>
<reference evidence="7 8" key="1">
    <citation type="journal article" date="2011" name="Proc. Natl. Acad. Sci. U.S.A.">
        <title>Niche of harmful alga Aureococcus anophagefferens revealed through ecogenomics.</title>
        <authorList>
            <person name="Gobler C.J."/>
            <person name="Berry D.L."/>
            <person name="Dyhrman S.T."/>
            <person name="Wilhelm S.W."/>
            <person name="Salamov A."/>
            <person name="Lobanov A.V."/>
            <person name="Zhang Y."/>
            <person name="Collier J.L."/>
            <person name="Wurch L.L."/>
            <person name="Kustka A.B."/>
            <person name="Dill B.D."/>
            <person name="Shah M."/>
            <person name="VerBerkmoes N.C."/>
            <person name="Kuo A."/>
            <person name="Terry A."/>
            <person name="Pangilinan J."/>
            <person name="Lindquist E.A."/>
            <person name="Lucas S."/>
            <person name="Paulsen I.T."/>
            <person name="Hattenrath-Lehmann T.K."/>
            <person name="Talmage S.C."/>
            <person name="Walker E.A."/>
            <person name="Koch F."/>
            <person name="Burson A.M."/>
            <person name="Marcoval M.A."/>
            <person name="Tang Y.Z."/>
            <person name="Lecleir G.R."/>
            <person name="Coyne K.J."/>
            <person name="Berg G.M."/>
            <person name="Bertrand E.M."/>
            <person name="Saito M.A."/>
            <person name="Gladyshev V.N."/>
            <person name="Grigoriev I.V."/>
        </authorList>
    </citation>
    <scope>NUCLEOTIDE SEQUENCE [LARGE SCALE GENOMIC DNA]</scope>
    <source>
        <strain evidence="8">CCMP 1984</strain>
    </source>
</reference>
<keyword evidence="8" id="KW-1185">Reference proteome</keyword>
<name>F0XXU6_AURAN</name>
<dbReference type="GO" id="GO:0005737">
    <property type="term" value="C:cytoplasm"/>
    <property type="evidence" value="ECO:0007669"/>
    <property type="project" value="TreeGrafter"/>
</dbReference>
<dbReference type="InterPro" id="IPR001362">
    <property type="entry name" value="Glyco_hydro_32"/>
</dbReference>
<dbReference type="AlphaFoldDB" id="F0XXU6"/>
<dbReference type="KEGG" id="aaf:AURANDRAFT_61300"/>
<evidence type="ECO:0000313" key="8">
    <source>
        <dbReference type="Proteomes" id="UP000002729"/>
    </source>
</evidence>
<dbReference type="SMART" id="SM00640">
    <property type="entry name" value="Glyco_32"/>
    <property type="match status" value="1"/>
</dbReference>
<dbReference type="OrthoDB" id="202537at2759"/>
<feature type="chain" id="PRO_5003264200" description="Glycosyl hydrolase family 32 N-terminal domain-containing protein" evidence="5">
    <location>
        <begin position="22"/>
        <end position="806"/>
    </location>
</feature>
<dbReference type="InterPro" id="IPR013148">
    <property type="entry name" value="Glyco_hydro_32_N"/>
</dbReference>
<dbReference type="RefSeq" id="XP_009033350.1">
    <property type="nucleotide sequence ID" value="XM_009035102.1"/>
</dbReference>
<evidence type="ECO:0000313" key="7">
    <source>
        <dbReference type="EMBL" id="EGB12287.1"/>
    </source>
</evidence>
<keyword evidence="5" id="KW-0732">Signal</keyword>
<dbReference type="eggNOG" id="KOG0228">
    <property type="taxonomic scope" value="Eukaryota"/>
</dbReference>
<evidence type="ECO:0000256" key="2">
    <source>
        <dbReference type="ARBA" id="ARBA00022801"/>
    </source>
</evidence>
<dbReference type="InterPro" id="IPR023296">
    <property type="entry name" value="Glyco_hydro_beta-prop_sf"/>
</dbReference>
<dbReference type="GO" id="GO:0005987">
    <property type="term" value="P:sucrose catabolic process"/>
    <property type="evidence" value="ECO:0007669"/>
    <property type="project" value="TreeGrafter"/>
</dbReference>
<dbReference type="PANTHER" id="PTHR42800">
    <property type="entry name" value="EXOINULINASE INUD (AFU_ORTHOLOGUE AFUA_5G00480)"/>
    <property type="match status" value="1"/>
</dbReference>
<feature type="signal peptide" evidence="5">
    <location>
        <begin position="1"/>
        <end position="21"/>
    </location>
</feature>
<organism evidence="8">
    <name type="scientific">Aureococcus anophagefferens</name>
    <name type="common">Harmful bloom alga</name>
    <dbReference type="NCBI Taxonomy" id="44056"/>
    <lineage>
        <taxon>Eukaryota</taxon>
        <taxon>Sar</taxon>
        <taxon>Stramenopiles</taxon>
        <taxon>Ochrophyta</taxon>
        <taxon>Pelagophyceae</taxon>
        <taxon>Pelagomonadales</taxon>
        <taxon>Pelagomonadaceae</taxon>
        <taxon>Aureococcus</taxon>
    </lineage>
</organism>
<protein>
    <recommendedName>
        <fullName evidence="6">Glycosyl hydrolase family 32 N-terminal domain-containing protein</fullName>
    </recommendedName>
</protein>
<evidence type="ECO:0000256" key="4">
    <source>
        <dbReference type="SAM" id="MobiDB-lite"/>
    </source>
</evidence>
<evidence type="ECO:0000256" key="5">
    <source>
        <dbReference type="SAM" id="SignalP"/>
    </source>
</evidence>
<dbReference type="GeneID" id="20223409"/>
<gene>
    <name evidence="7" type="ORF">AURANDRAFT_61300</name>
</gene>
<comment type="similarity">
    <text evidence="1">Belongs to the glycosyl hydrolase 32 family.</text>
</comment>
<sequence>MRPGRPVRLLRLVAVVVGARGQAPVPNFLVEVRSGRDAAAAVATVASAVVSAAAGGGGRGLEFTIAAAEPFDELGRFAGAMRLARALLRPPGGGRNAAHVDVVPLDGPVESLVDGVFVVLDAGACFFGDPGSLFDGVLAGAPPAWDGLDCGAAAFLLDGLVDAGGDLGGAAAAADALVAAGGPRAALGEAVLSLGDACGVRITAVGDDFACEKYRQCTLKWTSARGAGPLTLEVVAWDTSLATTADVVDDGVDTFVVREGGVGDGFIARLGRGGNCAPATRRFAVFAGPRGATTTCVDARAGNKNMQHDFNVDAATGEEGPCGPGVEACDGDADRRRSEGPRFHLKDRLGCGMNDPAGPFFDAESGVVHVFFQKHVAVPPGGGPVWGHFATKDLRRWAQLPVALWNGPGDDAVFTGSAAAVGGAPRLLAAVVRRGGAVDVETYAPADAGDALLAAWAPRGAGAAGAARDPAAPWRTAAGEWRFVDHDAVEYASADFESWRSLGANGALGPACECPSLFPNPGAGPGDPTHVHKLSCHVDGVSGDWWRLGDVSEPAPGEATGFGPAAGWADAFEWHPVWRRVDAGYSYAAKDVRVGDATLLLAWVQVAPRSALSLRRLRFDAAARVLAQYPADGALDRRRLPTLFAAADPGGGERVAKTSAALRQSDVTATFTVPGGPPRGCGPATFGVRLGPTTCTLASPGRAPGEAATLAVACASPLGGWEDVAVVLAGERDVEVRVLTDWTFHEVFVARGRVAMTVAATSDGDELPADMAFAVFGDARARVEAYAVADIAASEAEVREAPRSLP</sequence>
<feature type="region of interest" description="Disordered" evidence="4">
    <location>
        <begin position="316"/>
        <end position="337"/>
    </location>
</feature>
<dbReference type="Proteomes" id="UP000002729">
    <property type="component" value="Unassembled WGS sequence"/>
</dbReference>
<dbReference type="Pfam" id="PF00251">
    <property type="entry name" value="Glyco_hydro_32N"/>
    <property type="match status" value="1"/>
</dbReference>
<keyword evidence="3" id="KW-0326">Glycosidase</keyword>
<feature type="domain" description="Glycosyl hydrolase family 32 N-terminal" evidence="6">
    <location>
        <begin position="353"/>
        <end position="606"/>
    </location>
</feature>
<evidence type="ECO:0000256" key="3">
    <source>
        <dbReference type="ARBA" id="ARBA00023295"/>
    </source>
</evidence>
<dbReference type="GO" id="GO:0004575">
    <property type="term" value="F:sucrose alpha-glucosidase activity"/>
    <property type="evidence" value="ECO:0007669"/>
    <property type="project" value="TreeGrafter"/>
</dbReference>
<dbReference type="SUPFAM" id="SSF75005">
    <property type="entry name" value="Arabinanase/levansucrase/invertase"/>
    <property type="match status" value="1"/>
</dbReference>
<evidence type="ECO:0000256" key="1">
    <source>
        <dbReference type="ARBA" id="ARBA00009902"/>
    </source>
</evidence>
<evidence type="ECO:0000259" key="6">
    <source>
        <dbReference type="Pfam" id="PF00251"/>
    </source>
</evidence>
<accession>F0XXU6</accession>
<dbReference type="EMBL" id="GL833121">
    <property type="protein sequence ID" value="EGB12287.1"/>
    <property type="molecule type" value="Genomic_DNA"/>
</dbReference>
<dbReference type="Gene3D" id="2.115.10.20">
    <property type="entry name" value="Glycosyl hydrolase domain, family 43"/>
    <property type="match status" value="1"/>
</dbReference>
<keyword evidence="2" id="KW-0378">Hydrolase</keyword>
<proteinExistence type="inferred from homology"/>
<dbReference type="PANTHER" id="PTHR42800:SF1">
    <property type="entry name" value="EXOINULINASE INUD (AFU_ORTHOLOGUE AFUA_5G00480)"/>
    <property type="match status" value="1"/>
</dbReference>